<dbReference type="SUPFAM" id="SSF55594">
    <property type="entry name" value="HPr-like"/>
    <property type="match status" value="1"/>
</dbReference>
<organism evidence="7 8">
    <name type="scientific">Petrocella atlantisensis</name>
    <dbReference type="NCBI Taxonomy" id="2173034"/>
    <lineage>
        <taxon>Bacteria</taxon>
        <taxon>Bacillati</taxon>
        <taxon>Bacillota</taxon>
        <taxon>Clostridia</taxon>
        <taxon>Lachnospirales</taxon>
        <taxon>Vallitaleaceae</taxon>
        <taxon>Petrocella</taxon>
    </lineage>
</organism>
<comment type="function">
    <text evidence="1">General (non sugar-specific) component of the phosphoenolpyruvate-dependent sugar phosphotransferase system (sugar PTS). This major carbohydrate active-transport system catalyzes the phosphorylation of incoming sugar substrates concomitantly with their translocation across the cell membrane. The phosphoryl group from phosphoenolpyruvate (PEP) is transferred to the phosphoryl carrier protein HPr by enzyme I. Phospho-HPr then transfers it to the PTS EIIA domain.</text>
</comment>
<dbReference type="RefSeq" id="WP_125136224.1">
    <property type="nucleotide sequence ID" value="NZ_LR130778.1"/>
</dbReference>
<dbReference type="EMBL" id="LR130778">
    <property type="protein sequence ID" value="VDN46781.1"/>
    <property type="molecule type" value="Genomic_DNA"/>
</dbReference>
<dbReference type="InterPro" id="IPR035895">
    <property type="entry name" value="HPr-like_sf"/>
</dbReference>
<protein>
    <recommendedName>
        <fullName evidence="3">Phosphocarrier protein HPr</fullName>
    </recommendedName>
</protein>
<dbReference type="PROSITE" id="PS51350">
    <property type="entry name" value="PTS_HPR_DOM"/>
    <property type="match status" value="1"/>
</dbReference>
<dbReference type="InterPro" id="IPR000032">
    <property type="entry name" value="HPr-like"/>
</dbReference>
<feature type="domain" description="HPr" evidence="6">
    <location>
        <begin position="1"/>
        <end position="88"/>
    </location>
</feature>
<dbReference type="PANTHER" id="PTHR33705">
    <property type="entry name" value="PHOSPHOCARRIER PROTEIN HPR"/>
    <property type="match status" value="1"/>
</dbReference>
<evidence type="ECO:0000256" key="2">
    <source>
        <dbReference type="ARBA" id="ARBA00004496"/>
    </source>
</evidence>
<accession>A0A3P7PU82</accession>
<dbReference type="AlphaFoldDB" id="A0A3P7PU82"/>
<evidence type="ECO:0000256" key="1">
    <source>
        <dbReference type="ARBA" id="ARBA00003681"/>
    </source>
</evidence>
<reference evidence="7 8" key="1">
    <citation type="submission" date="2018-09" db="EMBL/GenBank/DDBJ databases">
        <authorList>
            <person name="Postec A."/>
        </authorList>
    </citation>
    <scope>NUCLEOTIDE SEQUENCE [LARGE SCALE GENOMIC DNA]</scope>
    <source>
        <strain evidence="7">70B-A</strain>
    </source>
</reference>
<dbReference type="InterPro" id="IPR050399">
    <property type="entry name" value="HPr"/>
</dbReference>
<gene>
    <name evidence="7" type="ORF">PATL70BA_0906</name>
</gene>
<keyword evidence="5" id="KW-0598">Phosphotransferase system</keyword>
<dbReference type="PANTHER" id="PTHR33705:SF2">
    <property type="entry name" value="PHOSPHOCARRIER PROTEIN NPR"/>
    <property type="match status" value="1"/>
</dbReference>
<dbReference type="CDD" id="cd00367">
    <property type="entry name" value="PTS-HPr_like"/>
    <property type="match status" value="1"/>
</dbReference>
<evidence type="ECO:0000256" key="5">
    <source>
        <dbReference type="ARBA" id="ARBA00022683"/>
    </source>
</evidence>
<evidence type="ECO:0000259" key="6">
    <source>
        <dbReference type="PROSITE" id="PS51350"/>
    </source>
</evidence>
<keyword evidence="8" id="KW-1185">Reference proteome</keyword>
<evidence type="ECO:0000313" key="8">
    <source>
        <dbReference type="Proteomes" id="UP000279029"/>
    </source>
</evidence>
<dbReference type="Proteomes" id="UP000279029">
    <property type="component" value="Chromosome"/>
</dbReference>
<dbReference type="NCBIfam" id="TIGR01003">
    <property type="entry name" value="PTS_HPr_family"/>
    <property type="match status" value="1"/>
</dbReference>
<dbReference type="InterPro" id="IPR001020">
    <property type="entry name" value="PTS_HPr_His_P_site"/>
</dbReference>
<proteinExistence type="predicted"/>
<sequence>MKEVVYMIVNRLGIHARPAAEIAKIASKYDCDVNLLGNNKQANAKSLLMIMALGIKNGQEVTIAVNGPDEDKAIEALDVLISNNFYED</sequence>
<dbReference type="Gene3D" id="3.30.1340.10">
    <property type="entry name" value="HPr-like"/>
    <property type="match status" value="1"/>
</dbReference>
<dbReference type="GO" id="GO:0009401">
    <property type="term" value="P:phosphoenolpyruvate-dependent sugar phosphotransferase system"/>
    <property type="evidence" value="ECO:0007669"/>
    <property type="project" value="UniProtKB-KW"/>
</dbReference>
<evidence type="ECO:0000256" key="3">
    <source>
        <dbReference type="ARBA" id="ARBA00020422"/>
    </source>
</evidence>
<dbReference type="OrthoDB" id="9809047at2"/>
<dbReference type="PROSITE" id="PS00369">
    <property type="entry name" value="PTS_HPR_HIS"/>
    <property type="match status" value="1"/>
</dbReference>
<dbReference type="PRINTS" id="PR00107">
    <property type="entry name" value="PHOSPHOCPHPR"/>
</dbReference>
<comment type="subcellular location">
    <subcellularLocation>
        <location evidence="2">Cytoplasm</location>
    </subcellularLocation>
</comment>
<evidence type="ECO:0000313" key="7">
    <source>
        <dbReference type="EMBL" id="VDN46781.1"/>
    </source>
</evidence>
<name>A0A3P7PU82_9FIRM</name>
<dbReference type="KEGG" id="cbar:PATL70BA_0906"/>
<evidence type="ECO:0000256" key="4">
    <source>
        <dbReference type="ARBA" id="ARBA00022490"/>
    </source>
</evidence>
<keyword evidence="4" id="KW-0963">Cytoplasm</keyword>
<dbReference type="GO" id="GO:0005737">
    <property type="term" value="C:cytoplasm"/>
    <property type="evidence" value="ECO:0007669"/>
    <property type="project" value="UniProtKB-SubCell"/>
</dbReference>
<dbReference type="Pfam" id="PF00381">
    <property type="entry name" value="PTS-HPr"/>
    <property type="match status" value="1"/>
</dbReference>